<dbReference type="Proteomes" id="UP000756346">
    <property type="component" value="Unassembled WGS sequence"/>
</dbReference>
<dbReference type="InterPro" id="IPR053238">
    <property type="entry name" value="RING-H2_zinc_finger"/>
</dbReference>
<keyword evidence="5" id="KW-0812">Transmembrane</keyword>
<accession>A0A9P8Y2S0</accession>
<dbReference type="GO" id="GO:0008270">
    <property type="term" value="F:zinc ion binding"/>
    <property type="evidence" value="ECO:0007669"/>
    <property type="project" value="UniProtKB-KW"/>
</dbReference>
<keyword evidence="5" id="KW-1133">Transmembrane helix</keyword>
<evidence type="ECO:0000259" key="6">
    <source>
        <dbReference type="PROSITE" id="PS50089"/>
    </source>
</evidence>
<dbReference type="GeneID" id="70177870"/>
<evidence type="ECO:0000256" key="2">
    <source>
        <dbReference type="ARBA" id="ARBA00022771"/>
    </source>
</evidence>
<sequence length="450" mass="49722">MSLNEVRNVVLLLSNPYTGGQVVPSTIVADVTELSPDINDATSLAGNITTLSMTSTPAQDGAVIQGLLYVPDLDANDPCQQLIPDYVPSNVTRRNDLPPMNYNLIALVPWISPSCTESYLTVVRRNPIRAMLVYLPSNNVSQPPPASDSIWALPSGDGWKTQNRHPVYAVPGAWGSAMMTQLSLYSGNLTEIPYGDNITAALNPNPEDYVRVWTQLTVGRPEDSLDLWVFMLIVIGLVTFIIGCTTIGMRWVRRCRRESLRQRVLGGDVNLEAQGIMRLRVPLDHVQSFPLYLYDFENTGLSKTLSKIASRSERPSYKDYESLLGYQPCCQICIENFVSKKTVIRELSCGHIFHPECIDDYLSEISSLCPVCKCSMLPQGFCPKITDNMVRREFASRKAHALVIPDPKLSSSVSRGARSRSRMNSLFSSPTILSDPISQASTAVGKPPGY</sequence>
<dbReference type="EMBL" id="JAGTJQ010000007">
    <property type="protein sequence ID" value="KAH7027404.1"/>
    <property type="molecule type" value="Genomic_DNA"/>
</dbReference>
<name>A0A9P8Y2S0_9PEZI</name>
<dbReference type="AlphaFoldDB" id="A0A9P8Y2S0"/>
<evidence type="ECO:0000256" key="1">
    <source>
        <dbReference type="ARBA" id="ARBA00022723"/>
    </source>
</evidence>
<dbReference type="OrthoDB" id="21204at2759"/>
<organism evidence="7 8">
    <name type="scientific">Microdochium trichocladiopsis</name>
    <dbReference type="NCBI Taxonomy" id="1682393"/>
    <lineage>
        <taxon>Eukaryota</taxon>
        <taxon>Fungi</taxon>
        <taxon>Dikarya</taxon>
        <taxon>Ascomycota</taxon>
        <taxon>Pezizomycotina</taxon>
        <taxon>Sordariomycetes</taxon>
        <taxon>Xylariomycetidae</taxon>
        <taxon>Xylariales</taxon>
        <taxon>Microdochiaceae</taxon>
        <taxon>Microdochium</taxon>
    </lineage>
</organism>
<evidence type="ECO:0000256" key="4">
    <source>
        <dbReference type="PROSITE-ProRule" id="PRU00175"/>
    </source>
</evidence>
<feature type="transmembrane region" description="Helical" evidence="5">
    <location>
        <begin position="227"/>
        <end position="252"/>
    </location>
</feature>
<dbReference type="Pfam" id="PF13639">
    <property type="entry name" value="zf-RING_2"/>
    <property type="match status" value="1"/>
</dbReference>
<dbReference type="PANTHER" id="PTHR14155:SF627">
    <property type="entry name" value="OS06G0192800 PROTEIN"/>
    <property type="match status" value="1"/>
</dbReference>
<dbReference type="SUPFAM" id="SSF57850">
    <property type="entry name" value="RING/U-box"/>
    <property type="match status" value="1"/>
</dbReference>
<evidence type="ECO:0000256" key="3">
    <source>
        <dbReference type="ARBA" id="ARBA00022833"/>
    </source>
</evidence>
<comment type="caution">
    <text evidence="7">The sequence shown here is derived from an EMBL/GenBank/DDBJ whole genome shotgun (WGS) entry which is preliminary data.</text>
</comment>
<evidence type="ECO:0000313" key="8">
    <source>
        <dbReference type="Proteomes" id="UP000756346"/>
    </source>
</evidence>
<keyword evidence="3" id="KW-0862">Zinc</keyword>
<dbReference type="SMART" id="SM00184">
    <property type="entry name" value="RING"/>
    <property type="match status" value="1"/>
</dbReference>
<feature type="domain" description="RING-type" evidence="6">
    <location>
        <begin position="330"/>
        <end position="373"/>
    </location>
</feature>
<dbReference type="InterPro" id="IPR001841">
    <property type="entry name" value="Znf_RING"/>
</dbReference>
<protein>
    <recommendedName>
        <fullName evidence="6">RING-type domain-containing protein</fullName>
    </recommendedName>
</protein>
<proteinExistence type="predicted"/>
<dbReference type="RefSeq" id="XP_046010203.1">
    <property type="nucleotide sequence ID" value="XM_046148324.1"/>
</dbReference>
<reference evidence="7" key="1">
    <citation type="journal article" date="2021" name="Nat. Commun.">
        <title>Genetic determinants of endophytism in the Arabidopsis root mycobiome.</title>
        <authorList>
            <person name="Mesny F."/>
            <person name="Miyauchi S."/>
            <person name="Thiergart T."/>
            <person name="Pickel B."/>
            <person name="Atanasova L."/>
            <person name="Karlsson M."/>
            <person name="Huettel B."/>
            <person name="Barry K.W."/>
            <person name="Haridas S."/>
            <person name="Chen C."/>
            <person name="Bauer D."/>
            <person name="Andreopoulos W."/>
            <person name="Pangilinan J."/>
            <person name="LaButti K."/>
            <person name="Riley R."/>
            <person name="Lipzen A."/>
            <person name="Clum A."/>
            <person name="Drula E."/>
            <person name="Henrissat B."/>
            <person name="Kohler A."/>
            <person name="Grigoriev I.V."/>
            <person name="Martin F.M."/>
            <person name="Hacquard S."/>
        </authorList>
    </citation>
    <scope>NUCLEOTIDE SEQUENCE</scope>
    <source>
        <strain evidence="7">MPI-CAGE-CH-0230</strain>
    </source>
</reference>
<evidence type="ECO:0000313" key="7">
    <source>
        <dbReference type="EMBL" id="KAH7027404.1"/>
    </source>
</evidence>
<keyword evidence="5" id="KW-0472">Membrane</keyword>
<evidence type="ECO:0000256" key="5">
    <source>
        <dbReference type="SAM" id="Phobius"/>
    </source>
</evidence>
<keyword evidence="2 4" id="KW-0863">Zinc-finger</keyword>
<keyword evidence="1" id="KW-0479">Metal-binding</keyword>
<keyword evidence="8" id="KW-1185">Reference proteome</keyword>
<gene>
    <name evidence="7" type="ORF">B0I36DRAFT_138228</name>
</gene>
<dbReference type="PANTHER" id="PTHR14155">
    <property type="entry name" value="RING FINGER DOMAIN-CONTAINING"/>
    <property type="match status" value="1"/>
</dbReference>
<dbReference type="PROSITE" id="PS50089">
    <property type="entry name" value="ZF_RING_2"/>
    <property type="match status" value="1"/>
</dbReference>
<dbReference type="Gene3D" id="3.30.40.10">
    <property type="entry name" value="Zinc/RING finger domain, C3HC4 (zinc finger)"/>
    <property type="match status" value="1"/>
</dbReference>
<dbReference type="InterPro" id="IPR013083">
    <property type="entry name" value="Znf_RING/FYVE/PHD"/>
</dbReference>